<dbReference type="Gene3D" id="3.30.565.10">
    <property type="entry name" value="Histidine kinase-like ATPase, C-terminal domain"/>
    <property type="match status" value="1"/>
</dbReference>
<gene>
    <name evidence="7" type="ORF">JOE57_003552</name>
</gene>
<dbReference type="EMBL" id="JAFBCF010000001">
    <property type="protein sequence ID" value="MBM7800631.1"/>
    <property type="molecule type" value="Genomic_DNA"/>
</dbReference>
<dbReference type="InterPro" id="IPR011712">
    <property type="entry name" value="Sig_transdc_His_kin_sub3_dim/P"/>
</dbReference>
<dbReference type="SMART" id="SM00387">
    <property type="entry name" value="HATPase_c"/>
    <property type="match status" value="1"/>
</dbReference>
<keyword evidence="8" id="KW-1185">Reference proteome</keyword>
<comment type="caution">
    <text evidence="7">The sequence shown here is derived from an EMBL/GenBank/DDBJ whole genome shotgun (WGS) entry which is preliminary data.</text>
</comment>
<dbReference type="CDD" id="cd16917">
    <property type="entry name" value="HATPase_UhpB-NarQ-NarX-like"/>
    <property type="match status" value="1"/>
</dbReference>
<accession>A0ABS2RNP2</accession>
<protein>
    <submittedName>
        <fullName evidence="7">Signal transduction histidine kinase</fullName>
    </submittedName>
</protein>
<keyword evidence="1" id="KW-0808">Transferase</keyword>
<dbReference type="InterPro" id="IPR029016">
    <property type="entry name" value="GAF-like_dom_sf"/>
</dbReference>
<proteinExistence type="predicted"/>
<dbReference type="RefSeq" id="WP_204919986.1">
    <property type="nucleotide sequence ID" value="NZ_BAAAQP010000003.1"/>
</dbReference>
<evidence type="ECO:0000256" key="1">
    <source>
        <dbReference type="ARBA" id="ARBA00022679"/>
    </source>
</evidence>
<evidence type="ECO:0000256" key="3">
    <source>
        <dbReference type="ARBA" id="ARBA00023012"/>
    </source>
</evidence>
<evidence type="ECO:0000259" key="5">
    <source>
        <dbReference type="SMART" id="SM00065"/>
    </source>
</evidence>
<dbReference type="Pfam" id="PF02518">
    <property type="entry name" value="HATPase_c"/>
    <property type="match status" value="1"/>
</dbReference>
<dbReference type="InterPro" id="IPR050482">
    <property type="entry name" value="Sensor_HK_TwoCompSys"/>
</dbReference>
<feature type="domain" description="GAF" evidence="5">
    <location>
        <begin position="212"/>
        <end position="362"/>
    </location>
</feature>
<feature type="domain" description="GAF" evidence="5">
    <location>
        <begin position="40"/>
        <end position="193"/>
    </location>
</feature>
<dbReference type="SUPFAM" id="SSF55781">
    <property type="entry name" value="GAF domain-like"/>
    <property type="match status" value="2"/>
</dbReference>
<evidence type="ECO:0000256" key="4">
    <source>
        <dbReference type="SAM" id="MobiDB-lite"/>
    </source>
</evidence>
<dbReference type="Gene3D" id="3.30.450.40">
    <property type="match status" value="2"/>
</dbReference>
<dbReference type="GO" id="GO:0016301">
    <property type="term" value="F:kinase activity"/>
    <property type="evidence" value="ECO:0007669"/>
    <property type="project" value="UniProtKB-KW"/>
</dbReference>
<evidence type="ECO:0000259" key="6">
    <source>
        <dbReference type="SMART" id="SM00387"/>
    </source>
</evidence>
<organism evidence="7 8">
    <name type="scientific">Microlunatus panaciterrae</name>
    <dbReference type="NCBI Taxonomy" id="400768"/>
    <lineage>
        <taxon>Bacteria</taxon>
        <taxon>Bacillati</taxon>
        <taxon>Actinomycetota</taxon>
        <taxon>Actinomycetes</taxon>
        <taxon>Propionibacteriales</taxon>
        <taxon>Propionibacteriaceae</taxon>
        <taxon>Microlunatus</taxon>
    </lineage>
</organism>
<keyword evidence="2 7" id="KW-0418">Kinase</keyword>
<dbReference type="Gene3D" id="1.20.5.1930">
    <property type="match status" value="1"/>
</dbReference>
<reference evidence="7 8" key="1">
    <citation type="submission" date="2021-01" db="EMBL/GenBank/DDBJ databases">
        <title>Sequencing the genomes of 1000 actinobacteria strains.</title>
        <authorList>
            <person name="Klenk H.-P."/>
        </authorList>
    </citation>
    <scope>NUCLEOTIDE SEQUENCE [LARGE SCALE GENOMIC DNA]</scope>
    <source>
        <strain evidence="7 8">DSM 18662</strain>
    </source>
</reference>
<dbReference type="InterPro" id="IPR003594">
    <property type="entry name" value="HATPase_dom"/>
</dbReference>
<name>A0ABS2RNP2_9ACTN</name>
<feature type="domain" description="Histidine kinase/HSP90-like ATPase" evidence="6">
    <location>
        <begin position="474"/>
        <end position="568"/>
    </location>
</feature>
<sequence>MADAQNGALEPRSADRESVGIEAQQQALLDAVVAMASNLELADVLDRIVKSACELTQARYAALGVLEPNVSAQPERPLAEFHYTGITAEEHRKIGRLPGGHGVLGVLIKDPRPLRLPEITDHPASVGFPPHHPPMHSFLGVPVRVRGAVFGNLYLSQKRSAPEFTEQDERTVIGLAAAAGVAIENARLFDDAQRRARWLTAAAETTTRVSSDLSRSPQVIAAAALEAGGCDDVLVALPVSTDEDEPVLVGGHVELRDLVVDGAAGPRAEQLLGRPLSDFEDLLGEIGDALVSVTDRDPFGGDDRAYATLVVPLRAAESRLGLLVLSRARPLDWTPGELLAIGAFANQLSLGMAHAQTEQNRRRLAVYSDRDRIARDLHDHVIQRIFAVGLGLQSVVRRLPDQKVAHRVSRYVGDLDATIADIRATIFSLHHEVGTESGSLRSDVLAVIADVSPALGFEPRVTLAGPIDSVIPTYLYDDVLAVVRESLSNVARHAKAREVTVLVGVDTASKTLRIRVEDDGVGIPDAVTPGGGLRNTESRAQAAGGHAEVTRRPDNDGTTFNWSVPLPL</sequence>
<evidence type="ECO:0000313" key="8">
    <source>
        <dbReference type="Proteomes" id="UP000704762"/>
    </source>
</evidence>
<dbReference type="InterPro" id="IPR036890">
    <property type="entry name" value="HATPase_C_sf"/>
</dbReference>
<dbReference type="SMART" id="SM00065">
    <property type="entry name" value="GAF"/>
    <property type="match status" value="2"/>
</dbReference>
<evidence type="ECO:0000313" key="7">
    <source>
        <dbReference type="EMBL" id="MBM7800631.1"/>
    </source>
</evidence>
<dbReference type="Pfam" id="PF13185">
    <property type="entry name" value="GAF_2"/>
    <property type="match status" value="1"/>
</dbReference>
<dbReference type="PANTHER" id="PTHR24421">
    <property type="entry name" value="NITRATE/NITRITE SENSOR PROTEIN NARX-RELATED"/>
    <property type="match status" value="1"/>
</dbReference>
<evidence type="ECO:0000256" key="2">
    <source>
        <dbReference type="ARBA" id="ARBA00022777"/>
    </source>
</evidence>
<dbReference type="InterPro" id="IPR003018">
    <property type="entry name" value="GAF"/>
</dbReference>
<keyword evidence="3" id="KW-0902">Two-component regulatory system</keyword>
<dbReference type="SUPFAM" id="SSF55874">
    <property type="entry name" value="ATPase domain of HSP90 chaperone/DNA topoisomerase II/histidine kinase"/>
    <property type="match status" value="1"/>
</dbReference>
<dbReference type="PANTHER" id="PTHR24421:SF56">
    <property type="entry name" value="OXYGEN SENSOR HISTIDINE KINASE RESPONSE REGULATOR DOST"/>
    <property type="match status" value="1"/>
</dbReference>
<dbReference type="Pfam" id="PF07730">
    <property type="entry name" value="HisKA_3"/>
    <property type="match status" value="1"/>
</dbReference>
<dbReference type="Proteomes" id="UP000704762">
    <property type="component" value="Unassembled WGS sequence"/>
</dbReference>
<feature type="region of interest" description="Disordered" evidence="4">
    <location>
        <begin position="543"/>
        <end position="562"/>
    </location>
</feature>